<dbReference type="PANTHER" id="PTHR43591:SF110">
    <property type="entry name" value="RHODANESE DOMAIN-CONTAINING PROTEIN"/>
    <property type="match status" value="1"/>
</dbReference>
<dbReference type="SUPFAM" id="SSF53335">
    <property type="entry name" value="S-adenosyl-L-methionine-dependent methyltransferases"/>
    <property type="match status" value="1"/>
</dbReference>
<evidence type="ECO:0000313" key="3">
    <source>
        <dbReference type="Proteomes" id="UP000435036"/>
    </source>
</evidence>
<gene>
    <name evidence="2" type="ORF">GQF63_12035</name>
</gene>
<dbReference type="EMBL" id="WSQA01000008">
    <property type="protein sequence ID" value="MVZ62756.1"/>
    <property type="molecule type" value="Genomic_DNA"/>
</dbReference>
<dbReference type="PANTHER" id="PTHR43591">
    <property type="entry name" value="METHYLTRANSFERASE"/>
    <property type="match status" value="1"/>
</dbReference>
<dbReference type="AlphaFoldDB" id="A0A6N8L088"/>
<name>A0A6N8L088_9SPHI</name>
<dbReference type="Gene3D" id="3.40.50.150">
    <property type="entry name" value="Vaccinia Virus protein VP39"/>
    <property type="match status" value="1"/>
</dbReference>
<keyword evidence="3" id="KW-1185">Reference proteome</keyword>
<proteinExistence type="predicted"/>
<dbReference type="InterPro" id="IPR013216">
    <property type="entry name" value="Methyltransf_11"/>
</dbReference>
<dbReference type="GO" id="GO:0008757">
    <property type="term" value="F:S-adenosylmethionine-dependent methyltransferase activity"/>
    <property type="evidence" value="ECO:0007669"/>
    <property type="project" value="InterPro"/>
</dbReference>
<evidence type="ECO:0000313" key="2">
    <source>
        <dbReference type="EMBL" id="MVZ62756.1"/>
    </source>
</evidence>
<dbReference type="InterPro" id="IPR029063">
    <property type="entry name" value="SAM-dependent_MTases_sf"/>
</dbReference>
<keyword evidence="2" id="KW-0489">Methyltransferase</keyword>
<protein>
    <submittedName>
        <fullName evidence="2">Methyltransferase domain-containing protein</fullName>
    </submittedName>
</protein>
<comment type="caution">
    <text evidence="2">The sequence shown here is derived from an EMBL/GenBank/DDBJ whole genome shotgun (WGS) entry which is preliminary data.</text>
</comment>
<feature type="domain" description="Methyltransferase type 11" evidence="1">
    <location>
        <begin position="51"/>
        <end position="148"/>
    </location>
</feature>
<organism evidence="2 3">
    <name type="scientific">Sphingobacterium humi</name>
    <dbReference type="NCBI Taxonomy" id="1796905"/>
    <lineage>
        <taxon>Bacteria</taxon>
        <taxon>Pseudomonadati</taxon>
        <taxon>Bacteroidota</taxon>
        <taxon>Sphingobacteriia</taxon>
        <taxon>Sphingobacteriales</taxon>
        <taxon>Sphingobacteriaceae</taxon>
        <taxon>Sphingobacterium</taxon>
    </lineage>
</organism>
<reference evidence="2 3" key="1">
    <citation type="submission" date="2019-12" db="EMBL/GenBank/DDBJ databases">
        <authorList>
            <person name="Dong K."/>
        </authorList>
    </citation>
    <scope>NUCLEOTIDE SEQUENCE [LARGE SCALE GENOMIC DNA]</scope>
    <source>
        <strain evidence="2 3">JCM 31225</strain>
    </source>
</reference>
<accession>A0A6N8L088</accession>
<keyword evidence="2" id="KW-0808">Transferase</keyword>
<dbReference type="Pfam" id="PF08241">
    <property type="entry name" value="Methyltransf_11"/>
    <property type="match status" value="1"/>
</dbReference>
<evidence type="ECO:0000259" key="1">
    <source>
        <dbReference type="Pfam" id="PF08241"/>
    </source>
</evidence>
<dbReference type="OrthoDB" id="9810615at2"/>
<dbReference type="GO" id="GO:0032259">
    <property type="term" value="P:methylation"/>
    <property type="evidence" value="ECO:0007669"/>
    <property type="project" value="UniProtKB-KW"/>
</dbReference>
<dbReference type="Proteomes" id="UP000435036">
    <property type="component" value="Unassembled WGS sequence"/>
</dbReference>
<dbReference type="RefSeq" id="WP_160369480.1">
    <property type="nucleotide sequence ID" value="NZ_WSQA01000008.1"/>
</dbReference>
<dbReference type="CDD" id="cd02440">
    <property type="entry name" value="AdoMet_MTases"/>
    <property type="match status" value="1"/>
</dbReference>
<sequence>MAKQGLVSREIEDFYNKASEEDRLNSGLGMFEFERIKALISRFLSKDSLLVDVGGGTGKYAEWLAQLGHTVYLIEPLDKHLKLAEKRATKFKARFKVIKGEAQALDFPSEKADVVILHGPLYHLQQEGARLKAIQEAKRVLKPGGVILGFAINYSASTIVGLMNGLIHVPSFLAMCQEELSTGMHQAPADLPGMMAEAYYHKPAQLKAEFEACGLEVDKLYAVEGMTWLDKSYFESMLNKQKRKNLDAISLLTENDEQLLTLSPHMMIAAYKPQ</sequence>